<dbReference type="Proteomes" id="UP000001555">
    <property type="component" value="Unassembled WGS sequence"/>
</dbReference>
<dbReference type="InParanoid" id="B7Q3S1"/>
<reference evidence="1 3" key="1">
    <citation type="submission" date="2008-03" db="EMBL/GenBank/DDBJ databases">
        <title>Annotation of Ixodes scapularis.</title>
        <authorList>
            <consortium name="Ixodes scapularis Genome Project Consortium"/>
            <person name="Caler E."/>
            <person name="Hannick L.I."/>
            <person name="Bidwell S."/>
            <person name="Joardar V."/>
            <person name="Thiagarajan M."/>
            <person name="Amedeo P."/>
            <person name="Galinsky K.J."/>
            <person name="Schobel S."/>
            <person name="Inman J."/>
            <person name="Hostetler J."/>
            <person name="Miller J."/>
            <person name="Hammond M."/>
            <person name="Megy K."/>
            <person name="Lawson D."/>
            <person name="Kodira C."/>
            <person name="Sutton G."/>
            <person name="Meyer J."/>
            <person name="Hill C.A."/>
            <person name="Birren B."/>
            <person name="Nene V."/>
            <person name="Collins F."/>
            <person name="Alarcon-Chaidez F."/>
            <person name="Wikel S."/>
            <person name="Strausberg R."/>
        </authorList>
    </citation>
    <scope>NUCLEOTIDE SEQUENCE [LARGE SCALE GENOMIC DNA]</scope>
    <source>
        <strain evidence="3">Wikel</strain>
        <strain evidence="1">Wikel colony</strain>
    </source>
</reference>
<dbReference type="EMBL" id="DS851704">
    <property type="protein sequence ID" value="EEC13493.1"/>
    <property type="molecule type" value="Genomic_DNA"/>
</dbReference>
<sequence>MALLLANILLAKRTLEPQKIFKQPKENITENDGPTSPRLKKIRDDLLLHVNQSANPCEDFFAYVCGNWVSDLQKSQLQPGEGYNWNYVRDVHNVLINEVGIGATSNVEDAMIVTYKGCVAFMKQDGSSLIAALKIIDVDVQDWLHLPDFATVIVQFVIRAFLAGVPIFLKVRLTEGSLYLTPGDTFDFLYEIYTKTVLNATLNELSLNKGSLLHDLENADFTLGVVKGVKSNISGGGSGFPGMPNDWNKTLVEQLRSKTRQQVERVEVSYEDLKGVFQMLTSLRKESMTVVRVYTLVSLLVPLLSHDYDRKSLLKKGPDKVHFHCVHVTGELFTDFFPHWVARKLQDRRAAEEAERLALNLMELAVDRKRQGKGHQRQSTLFSFWKLHIFGKSKTGRIDEVYAAFDARGAAFD</sequence>
<organism>
    <name type="scientific">Ixodes scapularis</name>
    <name type="common">Black-legged tick</name>
    <name type="synonym">Deer tick</name>
    <dbReference type="NCBI Taxonomy" id="6945"/>
    <lineage>
        <taxon>Eukaryota</taxon>
        <taxon>Metazoa</taxon>
        <taxon>Ecdysozoa</taxon>
        <taxon>Arthropoda</taxon>
        <taxon>Chelicerata</taxon>
        <taxon>Arachnida</taxon>
        <taxon>Acari</taxon>
        <taxon>Parasitiformes</taxon>
        <taxon>Ixodida</taxon>
        <taxon>Ixodoidea</taxon>
        <taxon>Ixodidae</taxon>
        <taxon>Ixodinae</taxon>
        <taxon>Ixodes</taxon>
    </lineage>
</organism>
<keyword evidence="3" id="KW-1185">Reference proteome</keyword>
<dbReference type="PaxDb" id="6945-B7Q3S1"/>
<dbReference type="GO" id="GO:0006508">
    <property type="term" value="P:proteolysis"/>
    <property type="evidence" value="ECO:0007669"/>
    <property type="project" value="InterPro"/>
</dbReference>
<reference evidence="2" key="2">
    <citation type="submission" date="2020-05" db="UniProtKB">
        <authorList>
            <consortium name="EnsemblMetazoa"/>
        </authorList>
    </citation>
    <scope>IDENTIFICATION</scope>
    <source>
        <strain evidence="2">wikel</strain>
    </source>
</reference>
<evidence type="ECO:0000313" key="2">
    <source>
        <dbReference type="EnsemblMetazoa" id="ISCW009397-PA"/>
    </source>
</evidence>
<dbReference type="EMBL" id="ABJB010561252">
    <property type="status" value="NOT_ANNOTATED_CDS"/>
    <property type="molecule type" value="Genomic_DNA"/>
</dbReference>
<dbReference type="AlphaFoldDB" id="B7Q3S1"/>
<evidence type="ECO:0008006" key="4">
    <source>
        <dbReference type="Google" id="ProtNLM"/>
    </source>
</evidence>
<dbReference type="HOGENOM" id="CLU_666117_0_0_1"/>
<dbReference type="GO" id="GO:0004222">
    <property type="term" value="F:metalloendopeptidase activity"/>
    <property type="evidence" value="ECO:0007669"/>
    <property type="project" value="InterPro"/>
</dbReference>
<dbReference type="VEuPathDB" id="VectorBase:ISCW009397"/>
<dbReference type="InterPro" id="IPR024079">
    <property type="entry name" value="MetalloPept_cat_dom_sf"/>
</dbReference>
<dbReference type="VEuPathDB" id="VectorBase:ISCI009397"/>
<accession>B7Q3S1</accession>
<evidence type="ECO:0000313" key="3">
    <source>
        <dbReference type="Proteomes" id="UP000001555"/>
    </source>
</evidence>
<dbReference type="PROSITE" id="PS51885">
    <property type="entry name" value="NEPRILYSIN"/>
    <property type="match status" value="1"/>
</dbReference>
<name>B7Q3S1_IXOSC</name>
<dbReference type="Gene3D" id="3.40.390.10">
    <property type="entry name" value="Collagenase (Catalytic Domain)"/>
    <property type="match status" value="1"/>
</dbReference>
<evidence type="ECO:0000313" key="1">
    <source>
        <dbReference type="EMBL" id="EEC13493.1"/>
    </source>
</evidence>
<gene>
    <name evidence="1" type="ORF">IscW_ISCW009397</name>
</gene>
<dbReference type="EnsemblMetazoa" id="ISCW009397-RA">
    <property type="protein sequence ID" value="ISCW009397-PA"/>
    <property type="gene ID" value="ISCW009397"/>
</dbReference>
<proteinExistence type="predicted"/>
<protein>
    <recommendedName>
        <fullName evidence="4">Peptidase M13 N-terminal domain-containing protein</fullName>
    </recommendedName>
</protein>
<dbReference type="SUPFAM" id="SSF55486">
    <property type="entry name" value="Metalloproteases ('zincins'), catalytic domain"/>
    <property type="match status" value="1"/>
</dbReference>
<dbReference type="InterPro" id="IPR000718">
    <property type="entry name" value="Peptidase_M13"/>
</dbReference>